<feature type="chain" id="PRO_5043740997" evidence="1">
    <location>
        <begin position="20"/>
        <end position="191"/>
    </location>
</feature>
<accession>A0AAV2IDN9</accession>
<evidence type="ECO:0000256" key="1">
    <source>
        <dbReference type="SAM" id="SignalP"/>
    </source>
</evidence>
<sequence length="191" mass="22100">MMSLSAGFAFLQILLGIHGLEITLDDFENINCGKPGMVCRNAEVEFNITGRIILEKGEVMPPFIAYEHKCPQVPGCITYKGQGDVWEWRESIVAGECNWEKKDYGCKLISGRTYRYFIWGDYYYYFRFCTVRARLVDVEKPRDRLTPINAPGIKYVSNELKLSDYKDDSSYSSDLDEMFEKEDASIPCHYM</sequence>
<protein>
    <submittedName>
        <fullName evidence="2">Uncharacterized protein</fullName>
    </submittedName>
</protein>
<name>A0AAV2IDN9_LYMST</name>
<dbReference type="EMBL" id="CAXITT010000607">
    <property type="protein sequence ID" value="CAL1544222.1"/>
    <property type="molecule type" value="Genomic_DNA"/>
</dbReference>
<organism evidence="2 3">
    <name type="scientific">Lymnaea stagnalis</name>
    <name type="common">Great pond snail</name>
    <name type="synonym">Helix stagnalis</name>
    <dbReference type="NCBI Taxonomy" id="6523"/>
    <lineage>
        <taxon>Eukaryota</taxon>
        <taxon>Metazoa</taxon>
        <taxon>Spiralia</taxon>
        <taxon>Lophotrochozoa</taxon>
        <taxon>Mollusca</taxon>
        <taxon>Gastropoda</taxon>
        <taxon>Heterobranchia</taxon>
        <taxon>Euthyneura</taxon>
        <taxon>Panpulmonata</taxon>
        <taxon>Hygrophila</taxon>
        <taxon>Lymnaeoidea</taxon>
        <taxon>Lymnaeidae</taxon>
        <taxon>Lymnaea</taxon>
    </lineage>
</organism>
<feature type="non-terminal residue" evidence="2">
    <location>
        <position position="191"/>
    </location>
</feature>
<dbReference type="Proteomes" id="UP001497497">
    <property type="component" value="Unassembled WGS sequence"/>
</dbReference>
<comment type="caution">
    <text evidence="2">The sequence shown here is derived from an EMBL/GenBank/DDBJ whole genome shotgun (WGS) entry which is preliminary data.</text>
</comment>
<reference evidence="2 3" key="1">
    <citation type="submission" date="2024-04" db="EMBL/GenBank/DDBJ databases">
        <authorList>
            <consortium name="Genoscope - CEA"/>
            <person name="William W."/>
        </authorList>
    </citation>
    <scope>NUCLEOTIDE SEQUENCE [LARGE SCALE GENOMIC DNA]</scope>
</reference>
<feature type="signal peptide" evidence="1">
    <location>
        <begin position="1"/>
        <end position="19"/>
    </location>
</feature>
<gene>
    <name evidence="2" type="ORF">GSLYS_00017735001</name>
</gene>
<keyword evidence="3" id="KW-1185">Reference proteome</keyword>
<evidence type="ECO:0000313" key="2">
    <source>
        <dbReference type="EMBL" id="CAL1544222.1"/>
    </source>
</evidence>
<keyword evidence="1" id="KW-0732">Signal</keyword>
<evidence type="ECO:0000313" key="3">
    <source>
        <dbReference type="Proteomes" id="UP001497497"/>
    </source>
</evidence>
<proteinExistence type="predicted"/>
<dbReference type="AlphaFoldDB" id="A0AAV2IDN9"/>